<reference evidence="1" key="2">
    <citation type="submission" date="2018-05" db="EMBL/GenBank/DDBJ databases">
        <title>OgluRS3 (Oryza glumaepatula Reference Sequence Version 3).</title>
        <authorList>
            <person name="Zhang J."/>
            <person name="Kudrna D."/>
            <person name="Lee S."/>
            <person name="Talag J."/>
            <person name="Welchert J."/>
            <person name="Wing R.A."/>
        </authorList>
    </citation>
    <scope>NUCLEOTIDE SEQUENCE [LARGE SCALE GENOMIC DNA]</scope>
</reference>
<dbReference type="EnsemblPlants" id="OGLUM02G33870.1">
    <property type="protein sequence ID" value="OGLUM02G33870.1"/>
    <property type="gene ID" value="OGLUM02G33870"/>
</dbReference>
<sequence>METERIRHLLLLTLRAPHARLALMPDGCVVIRLPDPRVLRVIARSVLLAVALLSLAWLRDAEAPAGDALQVGLLLRDLRREGLLAPGARAVFLGAADGDCHHHPPALDGDDMRRITPRELLTTGDLSVDFVLDFGYFDKDGDRVGLVDRVLKDGGIFAAPIGSASAFRLPPNYRVVYIRRFTETFVGIKKIARVGGDNGIAGARTGMAATTPALKEGVLAFSDQTADTALAELKNFRRKLLLPHITGASAAHAHQAWLKLRHRPVIAVDFPAMWNVNKLQPAHPLVLQDKAVHGAQQQQLNRSVRLNPSTGY</sequence>
<dbReference type="HOGENOM" id="CLU_084041_0_0_1"/>
<keyword evidence="2" id="KW-1185">Reference proteome</keyword>
<evidence type="ECO:0000313" key="2">
    <source>
        <dbReference type="Proteomes" id="UP000026961"/>
    </source>
</evidence>
<organism evidence="1">
    <name type="scientific">Oryza glumipatula</name>
    <dbReference type="NCBI Taxonomy" id="40148"/>
    <lineage>
        <taxon>Eukaryota</taxon>
        <taxon>Viridiplantae</taxon>
        <taxon>Streptophyta</taxon>
        <taxon>Embryophyta</taxon>
        <taxon>Tracheophyta</taxon>
        <taxon>Spermatophyta</taxon>
        <taxon>Magnoliopsida</taxon>
        <taxon>Liliopsida</taxon>
        <taxon>Poales</taxon>
        <taxon>Poaceae</taxon>
        <taxon>BOP clade</taxon>
        <taxon>Oryzoideae</taxon>
        <taxon>Oryzeae</taxon>
        <taxon>Oryzinae</taxon>
        <taxon>Oryza</taxon>
    </lineage>
</organism>
<reference evidence="1" key="1">
    <citation type="submission" date="2015-04" db="UniProtKB">
        <authorList>
            <consortium name="EnsemblPlants"/>
        </authorList>
    </citation>
    <scope>IDENTIFICATION</scope>
</reference>
<dbReference type="PANTHER" id="PTHR33597">
    <property type="entry name" value="OS02G0760400 PROTEIN"/>
    <property type="match status" value="1"/>
</dbReference>
<dbReference type="PANTHER" id="PTHR33597:SF20">
    <property type="entry name" value="OS02G0760400 PROTEIN"/>
    <property type="match status" value="1"/>
</dbReference>
<dbReference type="STRING" id="40148.A0A0D9YYH5"/>
<evidence type="ECO:0000313" key="1">
    <source>
        <dbReference type="EnsemblPlants" id="OGLUM02G33870.1"/>
    </source>
</evidence>
<dbReference type="AlphaFoldDB" id="A0A0D9YYH5"/>
<dbReference type="Proteomes" id="UP000026961">
    <property type="component" value="Chromosome 2"/>
</dbReference>
<protein>
    <submittedName>
        <fullName evidence="1">Uncharacterized protein</fullName>
    </submittedName>
</protein>
<proteinExistence type="predicted"/>
<name>A0A0D9YYH5_9ORYZ</name>
<dbReference type="eggNOG" id="ENOG502QTFG">
    <property type="taxonomic scope" value="Eukaryota"/>
</dbReference>
<accession>A0A0D9YYH5</accession>
<dbReference type="Gramene" id="OGLUM02G33870.1">
    <property type="protein sequence ID" value="OGLUM02G33870.1"/>
    <property type="gene ID" value="OGLUM02G33870"/>
</dbReference>